<accession>A0A5D2K8L9</accession>
<dbReference type="InterPro" id="IPR022617">
    <property type="entry name" value="Rad60/SUMO-like_dom"/>
</dbReference>
<dbReference type="Gene3D" id="3.10.20.90">
    <property type="entry name" value="Phosphatidylinositol 3-kinase Catalytic Subunit, Chain A, domain 1"/>
    <property type="match status" value="1"/>
</dbReference>
<evidence type="ECO:0000259" key="1">
    <source>
        <dbReference type="Pfam" id="PF11976"/>
    </source>
</evidence>
<feature type="domain" description="Rad60/SUMO-like" evidence="1">
    <location>
        <begin position="107"/>
        <end position="161"/>
    </location>
</feature>
<evidence type="ECO:0000313" key="2">
    <source>
        <dbReference type="EMBL" id="TYH62966.1"/>
    </source>
</evidence>
<gene>
    <name evidence="2" type="ORF">ES332_D07G157300v1</name>
</gene>
<dbReference type="EMBL" id="CM017629">
    <property type="protein sequence ID" value="TYH62966.1"/>
    <property type="molecule type" value="Genomic_DNA"/>
</dbReference>
<dbReference type="SUPFAM" id="SSF54236">
    <property type="entry name" value="Ubiquitin-like"/>
    <property type="match status" value="1"/>
</dbReference>
<dbReference type="CDD" id="cd01763">
    <property type="entry name" value="Ubl_SUMO_like"/>
    <property type="match status" value="1"/>
</dbReference>
<dbReference type="Pfam" id="PF11976">
    <property type="entry name" value="Rad60-SLD"/>
    <property type="match status" value="1"/>
</dbReference>
<dbReference type="Proteomes" id="UP000322667">
    <property type="component" value="Chromosome D07"/>
</dbReference>
<keyword evidence="3" id="KW-1185">Reference proteome</keyword>
<protein>
    <recommendedName>
        <fullName evidence="1">Rad60/SUMO-like domain-containing protein</fullName>
    </recommendedName>
</protein>
<sequence length="184" mass="21118">MIDTLTPGKFGLSETETLIHLSFAFGCYGFQIFCSQSWENMIILVFLVFQNSKTLPLPTLSLAFTFSSFFCTLTPESFTKMAQNVGGSSGGSNPVDNLASRPKRKRITIHIQSQDENRLAFKIMPNLKLSKMFHEYCQRKQYDLRTVRFFHEGRRLLGKYTAAKVPFFVSFPCSPICYKDFFCH</sequence>
<proteinExistence type="predicted"/>
<name>A0A5D2K8L9_GOSTO</name>
<reference evidence="2 3" key="1">
    <citation type="submission" date="2019-07" db="EMBL/GenBank/DDBJ databases">
        <title>WGS assembly of Gossypium tomentosum.</title>
        <authorList>
            <person name="Chen Z.J."/>
            <person name="Sreedasyam A."/>
            <person name="Ando A."/>
            <person name="Song Q."/>
            <person name="De L."/>
            <person name="Hulse-Kemp A."/>
            <person name="Ding M."/>
            <person name="Ye W."/>
            <person name="Kirkbride R."/>
            <person name="Jenkins J."/>
            <person name="Plott C."/>
            <person name="Lovell J."/>
            <person name="Lin Y.-M."/>
            <person name="Vaughn R."/>
            <person name="Liu B."/>
            <person name="Li W."/>
            <person name="Simpson S."/>
            <person name="Scheffler B."/>
            <person name="Saski C."/>
            <person name="Grover C."/>
            <person name="Hu G."/>
            <person name="Conover J."/>
            <person name="Carlson J."/>
            <person name="Shu S."/>
            <person name="Boston L."/>
            <person name="Williams M."/>
            <person name="Peterson D."/>
            <person name="Mcgee K."/>
            <person name="Jones D."/>
            <person name="Wendel J."/>
            <person name="Stelly D."/>
            <person name="Grimwood J."/>
            <person name="Schmutz J."/>
        </authorList>
    </citation>
    <scope>NUCLEOTIDE SEQUENCE [LARGE SCALE GENOMIC DNA]</scope>
    <source>
        <strain evidence="2">7179.01</strain>
    </source>
</reference>
<organism evidence="2 3">
    <name type="scientific">Gossypium tomentosum</name>
    <name type="common">Hawaiian cotton</name>
    <name type="synonym">Gossypium sandvicense</name>
    <dbReference type="NCBI Taxonomy" id="34277"/>
    <lineage>
        <taxon>Eukaryota</taxon>
        <taxon>Viridiplantae</taxon>
        <taxon>Streptophyta</taxon>
        <taxon>Embryophyta</taxon>
        <taxon>Tracheophyta</taxon>
        <taxon>Spermatophyta</taxon>
        <taxon>Magnoliopsida</taxon>
        <taxon>eudicotyledons</taxon>
        <taxon>Gunneridae</taxon>
        <taxon>Pentapetalae</taxon>
        <taxon>rosids</taxon>
        <taxon>malvids</taxon>
        <taxon>Malvales</taxon>
        <taxon>Malvaceae</taxon>
        <taxon>Malvoideae</taxon>
        <taxon>Gossypium</taxon>
    </lineage>
</organism>
<dbReference type="InterPro" id="IPR029071">
    <property type="entry name" value="Ubiquitin-like_domsf"/>
</dbReference>
<evidence type="ECO:0000313" key="3">
    <source>
        <dbReference type="Proteomes" id="UP000322667"/>
    </source>
</evidence>
<dbReference type="AlphaFoldDB" id="A0A5D2K8L9"/>
<dbReference type="PANTHER" id="PTHR10562">
    <property type="entry name" value="SMALL UBIQUITIN-RELATED MODIFIER"/>
    <property type="match status" value="1"/>
</dbReference>